<evidence type="ECO:0000256" key="1">
    <source>
        <dbReference type="SAM" id="Phobius"/>
    </source>
</evidence>
<reference evidence="2 3" key="1">
    <citation type="submission" date="2021-04" db="EMBL/GenBank/DDBJ databases">
        <title>Novel species identification of genus Shewanella.</title>
        <authorList>
            <person name="Liu G."/>
        </authorList>
    </citation>
    <scope>NUCLEOTIDE SEQUENCE [LARGE SCALE GENOMIC DNA]</scope>
    <source>
        <strain evidence="2 3">FJAT-54481</strain>
    </source>
</reference>
<accession>A0ABX7YXF5</accession>
<feature type="transmembrane region" description="Helical" evidence="1">
    <location>
        <begin position="249"/>
        <end position="269"/>
    </location>
</feature>
<name>A0ABX7YXF5_9GAMM</name>
<feature type="transmembrane region" description="Helical" evidence="1">
    <location>
        <begin position="167"/>
        <end position="188"/>
    </location>
</feature>
<dbReference type="InterPro" id="IPR029151">
    <property type="entry name" value="Sensor-like_sf"/>
</dbReference>
<dbReference type="Proteomes" id="UP000679575">
    <property type="component" value="Chromosome"/>
</dbReference>
<keyword evidence="1" id="KW-0472">Membrane</keyword>
<feature type="transmembrane region" description="Helical" evidence="1">
    <location>
        <begin position="208"/>
        <end position="229"/>
    </location>
</feature>
<dbReference type="EMBL" id="CP073587">
    <property type="protein sequence ID" value="QUN07488.1"/>
    <property type="molecule type" value="Genomic_DNA"/>
</dbReference>
<gene>
    <name evidence="2" type="ORF">KDN34_02050</name>
</gene>
<dbReference type="CDD" id="cd18773">
    <property type="entry name" value="PDC1_HK_sensor"/>
    <property type="match status" value="1"/>
</dbReference>
<keyword evidence="1" id="KW-1133">Transmembrane helix</keyword>
<evidence type="ECO:0000313" key="3">
    <source>
        <dbReference type="Proteomes" id="UP000679575"/>
    </source>
</evidence>
<organism evidence="2 3">
    <name type="scientific">Shewanella yunxiaonensis</name>
    <dbReference type="NCBI Taxonomy" id="2829809"/>
    <lineage>
        <taxon>Bacteria</taxon>
        <taxon>Pseudomonadati</taxon>
        <taxon>Pseudomonadota</taxon>
        <taxon>Gammaproteobacteria</taxon>
        <taxon>Alteromonadales</taxon>
        <taxon>Shewanellaceae</taxon>
        <taxon>Shewanella</taxon>
    </lineage>
</organism>
<sequence>MASMSYLSVIERYHEYEPLVHELLESILTGMSDTQLFEDTGKAIKIFSEVAARYPFVELMYLLDNAGRQISPNLALVNQQVKLLSVGESPDRSQRPYYLNVRDKTGVQITQPYLSNASGLLCLSASLALTLSSGQKGYVVVDINLTRLIEFMMGDSTRRKVTPLFKAVYALLVLGLFIIVAVLMLIAARDIWHLLTLEADLQHDSLKPFGIIIFITLALAVFDLGKTILEEEVLMHKDIFRHSSTRRTITRFVSTILIAISIEALLTMFKASLGEVQYIQGAIMMMLAVVGLLIALGLYVYLGAKAEMLLTQQNHNLKGKQG</sequence>
<proteinExistence type="predicted"/>
<keyword evidence="3" id="KW-1185">Reference proteome</keyword>
<keyword evidence="1" id="KW-0812">Transmembrane</keyword>
<feature type="transmembrane region" description="Helical" evidence="1">
    <location>
        <begin position="281"/>
        <end position="302"/>
    </location>
</feature>
<dbReference type="RefSeq" id="WP_212596485.1">
    <property type="nucleotide sequence ID" value="NZ_CP073587.1"/>
</dbReference>
<dbReference type="Gene3D" id="3.30.450.20">
    <property type="entry name" value="PAS domain"/>
    <property type="match status" value="1"/>
</dbReference>
<evidence type="ECO:0000313" key="2">
    <source>
        <dbReference type="EMBL" id="QUN07488.1"/>
    </source>
</evidence>
<protein>
    <submittedName>
        <fullName evidence="2">Cache domain-containing protein</fullName>
    </submittedName>
</protein>
<dbReference type="SUPFAM" id="SSF103190">
    <property type="entry name" value="Sensory domain-like"/>
    <property type="match status" value="1"/>
</dbReference>